<dbReference type="Proteomes" id="UP000426246">
    <property type="component" value="Chromosome"/>
</dbReference>
<dbReference type="SUPFAM" id="SSF56112">
    <property type="entry name" value="Protein kinase-like (PK-like)"/>
    <property type="match status" value="1"/>
</dbReference>
<keyword evidence="2" id="KW-0472">Membrane</keyword>
<dbReference type="EMBL" id="CP034235">
    <property type="protein sequence ID" value="QGQ98824.1"/>
    <property type="molecule type" value="Genomic_DNA"/>
</dbReference>
<dbReference type="KEGG" id="ppsc:EHS13_30070"/>
<evidence type="ECO:0000256" key="2">
    <source>
        <dbReference type="SAM" id="Phobius"/>
    </source>
</evidence>
<evidence type="ECO:0000313" key="5">
    <source>
        <dbReference type="Proteomes" id="UP000426246"/>
    </source>
</evidence>
<dbReference type="GO" id="GO:0004672">
    <property type="term" value="F:protein kinase activity"/>
    <property type="evidence" value="ECO:0007669"/>
    <property type="project" value="InterPro"/>
</dbReference>
<dbReference type="PROSITE" id="PS50011">
    <property type="entry name" value="PROTEIN_KINASE_DOM"/>
    <property type="match status" value="1"/>
</dbReference>
<evidence type="ECO:0000313" key="4">
    <source>
        <dbReference type="EMBL" id="QGQ98824.1"/>
    </source>
</evidence>
<keyword evidence="5" id="KW-1185">Reference proteome</keyword>
<feature type="domain" description="Protein kinase" evidence="3">
    <location>
        <begin position="26"/>
        <end position="323"/>
    </location>
</feature>
<keyword evidence="1" id="KW-0175">Coiled coil</keyword>
<dbReference type="GO" id="GO:0005524">
    <property type="term" value="F:ATP binding"/>
    <property type="evidence" value="ECO:0007669"/>
    <property type="project" value="InterPro"/>
</dbReference>
<name>A0A6B8RSN3_9BACL</name>
<accession>A0A6B8RSN3</accession>
<dbReference type="InterPro" id="IPR011009">
    <property type="entry name" value="Kinase-like_dom_sf"/>
</dbReference>
<dbReference type="AlphaFoldDB" id="A0A6B8RSN3"/>
<reference evidence="5" key="1">
    <citation type="submission" date="2018-11" db="EMBL/GenBank/DDBJ databases">
        <title>Complete genome sequence of Paenibacillus sp. ML311-T8.</title>
        <authorList>
            <person name="Nam Y.-D."/>
            <person name="Kang J."/>
            <person name="Chung W.-H."/>
            <person name="Park Y.S."/>
        </authorList>
    </citation>
    <scope>NUCLEOTIDE SEQUENCE [LARGE SCALE GENOMIC DNA]</scope>
    <source>
        <strain evidence="5">ML311-T8</strain>
    </source>
</reference>
<dbReference type="InterPro" id="IPR000719">
    <property type="entry name" value="Prot_kinase_dom"/>
</dbReference>
<sequence>MGFQPSVNEKLVIDGETYTIGEHPNARGVPYGQEGRQGTVYLMNSEHKTRKKAIKVFRAKFVNPSMVYHAKQLAKFRDVVGLAACQRFVVTPQNTAELLMKEPDLLYAVVMPWIDGPTWMDIILNKVRLSKKQSYKAAFALAEILAAMEQRGLAHCDLSAPNLILPMLSEDISNVKSEDYVQLIDLEQIYSTQFERPDYVPAGSPGYAAHNGMPSNEMWSAFSDRFSGAVLLMEMLGSCTDTFVDHAFGESFFAPNEVKSNCERYHQLINAIRPIWGDTVVTLFASAWESEGLTQCPTFGEWLIAISKIKQPGMEESLNAPVITETNSVGNSKKGKGSMDEDLFKQAKEYELIGDYKEAIRIYRSIQSRNLHTSLAKEIEIAINLLETSRKNNKKQKTNSAFFQTIGRLITSRKMKKVTVFASLIIVIGLIGFFSYSFIHSHTKLFTAFKSSTTAKPTQSSSAADPVLESLKKQLAEKNKQIDQLTEQLKQLKKPQSQKTKEVINQLNKDYIEIKRIANLDPQGNSNLEKQTLDASVVYLNHFFDFVKNSFDLDQHFDKQTTLVEGYYFPYIYNDGRNSQLNLQFFKDYKKKF</sequence>
<protein>
    <recommendedName>
        <fullName evidence="3">Protein kinase domain-containing protein</fullName>
    </recommendedName>
</protein>
<organism evidence="4 5">
    <name type="scientific">Paenibacillus psychroresistens</name>
    <dbReference type="NCBI Taxonomy" id="1778678"/>
    <lineage>
        <taxon>Bacteria</taxon>
        <taxon>Bacillati</taxon>
        <taxon>Bacillota</taxon>
        <taxon>Bacilli</taxon>
        <taxon>Bacillales</taxon>
        <taxon>Paenibacillaceae</taxon>
        <taxon>Paenibacillus</taxon>
    </lineage>
</organism>
<keyword evidence="2" id="KW-0812">Transmembrane</keyword>
<feature type="transmembrane region" description="Helical" evidence="2">
    <location>
        <begin position="418"/>
        <end position="439"/>
    </location>
</feature>
<dbReference type="Gene3D" id="1.10.510.10">
    <property type="entry name" value="Transferase(Phosphotransferase) domain 1"/>
    <property type="match status" value="1"/>
</dbReference>
<evidence type="ECO:0000259" key="3">
    <source>
        <dbReference type="PROSITE" id="PS50011"/>
    </source>
</evidence>
<dbReference type="OrthoDB" id="2663482at2"/>
<dbReference type="RefSeq" id="WP_155703929.1">
    <property type="nucleotide sequence ID" value="NZ_CP034235.1"/>
</dbReference>
<feature type="coiled-coil region" evidence="1">
    <location>
        <begin position="468"/>
        <end position="495"/>
    </location>
</feature>
<keyword evidence="2" id="KW-1133">Transmembrane helix</keyword>
<gene>
    <name evidence="4" type="ORF">EHS13_30070</name>
</gene>
<evidence type="ECO:0000256" key="1">
    <source>
        <dbReference type="SAM" id="Coils"/>
    </source>
</evidence>
<proteinExistence type="predicted"/>